<evidence type="ECO:0000313" key="5">
    <source>
        <dbReference type="EMBL" id="MBD7986816.1"/>
    </source>
</evidence>
<accession>A0ABR8UFK6</accession>
<dbReference type="InterPro" id="IPR018313">
    <property type="entry name" value="SBP_3_CS"/>
</dbReference>
<dbReference type="Proteomes" id="UP000647183">
    <property type="component" value="Unassembled WGS sequence"/>
</dbReference>
<evidence type="ECO:0000259" key="4">
    <source>
        <dbReference type="PROSITE" id="PS50883"/>
    </source>
</evidence>
<reference evidence="5 6" key="1">
    <citation type="submission" date="2020-08" db="EMBL/GenBank/DDBJ databases">
        <title>A Genomic Blueprint of the Chicken Gut Microbiome.</title>
        <authorList>
            <person name="Gilroy R."/>
            <person name="Ravi A."/>
            <person name="Getino M."/>
            <person name="Pursley I."/>
            <person name="Horton D.L."/>
            <person name="Alikhan N.-F."/>
            <person name="Baker D."/>
            <person name="Gharbi K."/>
            <person name="Hall N."/>
            <person name="Watson M."/>
            <person name="Adriaenssens E.M."/>
            <person name="Foster-Nyarko E."/>
            <person name="Jarju S."/>
            <person name="Secka A."/>
            <person name="Antonio M."/>
            <person name="Oren A."/>
            <person name="Chaudhuri R."/>
            <person name="La Ragione R.M."/>
            <person name="Hildebrand F."/>
            <person name="Pallen M.J."/>
        </authorList>
    </citation>
    <scope>NUCLEOTIDE SEQUENCE [LARGE SCALE GENOMIC DNA]</scope>
    <source>
        <strain evidence="5 6">Sa2BVA3</strain>
    </source>
</reference>
<evidence type="ECO:0000256" key="2">
    <source>
        <dbReference type="ARBA" id="ARBA00022729"/>
    </source>
</evidence>
<dbReference type="SUPFAM" id="SSF53850">
    <property type="entry name" value="Periplasmic binding protein-like II"/>
    <property type="match status" value="1"/>
</dbReference>
<dbReference type="PROSITE" id="PS50883">
    <property type="entry name" value="EAL"/>
    <property type="match status" value="1"/>
</dbReference>
<comment type="similarity">
    <text evidence="1">Belongs to the bacterial solute-binding protein 3 family.</text>
</comment>
<feature type="signal peptide" evidence="3">
    <location>
        <begin position="1"/>
        <end position="36"/>
    </location>
</feature>
<dbReference type="Gene3D" id="3.40.190.10">
    <property type="entry name" value="Periplasmic binding protein-like II"/>
    <property type="match status" value="2"/>
</dbReference>
<evidence type="ECO:0000313" key="6">
    <source>
        <dbReference type="Proteomes" id="UP000647183"/>
    </source>
</evidence>
<protein>
    <submittedName>
        <fullName evidence="5">EAL domain-containing protein</fullName>
    </submittedName>
</protein>
<feature type="domain" description="EAL" evidence="4">
    <location>
        <begin position="326"/>
        <end position="576"/>
    </location>
</feature>
<dbReference type="CDD" id="cd01948">
    <property type="entry name" value="EAL"/>
    <property type="match status" value="1"/>
</dbReference>
<dbReference type="PANTHER" id="PTHR33121:SF79">
    <property type="entry name" value="CYCLIC DI-GMP PHOSPHODIESTERASE PDED-RELATED"/>
    <property type="match status" value="1"/>
</dbReference>
<evidence type="ECO:0000256" key="3">
    <source>
        <dbReference type="SAM" id="SignalP"/>
    </source>
</evidence>
<dbReference type="InterPro" id="IPR001633">
    <property type="entry name" value="EAL_dom"/>
</dbReference>
<evidence type="ECO:0000256" key="1">
    <source>
        <dbReference type="ARBA" id="ARBA00010333"/>
    </source>
</evidence>
<dbReference type="Pfam" id="PF00497">
    <property type="entry name" value="SBP_bac_3"/>
    <property type="match status" value="1"/>
</dbReference>
<dbReference type="InterPro" id="IPR035919">
    <property type="entry name" value="EAL_sf"/>
</dbReference>
<feature type="chain" id="PRO_5045243358" evidence="3">
    <location>
        <begin position="37"/>
        <end position="595"/>
    </location>
</feature>
<dbReference type="SMART" id="SM00062">
    <property type="entry name" value="PBPb"/>
    <property type="match status" value="1"/>
</dbReference>
<dbReference type="InterPro" id="IPR050706">
    <property type="entry name" value="Cyclic-di-GMP_PDE-like"/>
</dbReference>
<name>A0ABR8UFK6_9GAMM</name>
<dbReference type="Pfam" id="PF00563">
    <property type="entry name" value="EAL"/>
    <property type="match status" value="1"/>
</dbReference>
<dbReference type="CDD" id="cd13704">
    <property type="entry name" value="PBP2_HisK"/>
    <property type="match status" value="1"/>
</dbReference>
<dbReference type="InterPro" id="IPR001638">
    <property type="entry name" value="Solute-binding_3/MltF_N"/>
</dbReference>
<dbReference type="SUPFAM" id="SSF141868">
    <property type="entry name" value="EAL domain-like"/>
    <property type="match status" value="1"/>
</dbReference>
<dbReference type="EMBL" id="JACSQJ010000001">
    <property type="protein sequence ID" value="MBD7986816.1"/>
    <property type="molecule type" value="Genomic_DNA"/>
</dbReference>
<organism evidence="5 6">
    <name type="scientific">Luteimonas colneyensis</name>
    <dbReference type="NCBI Taxonomy" id="2762230"/>
    <lineage>
        <taxon>Bacteria</taxon>
        <taxon>Pseudomonadati</taxon>
        <taxon>Pseudomonadota</taxon>
        <taxon>Gammaproteobacteria</taxon>
        <taxon>Lysobacterales</taxon>
        <taxon>Lysobacteraceae</taxon>
        <taxon>Luteimonas</taxon>
    </lineage>
</organism>
<gene>
    <name evidence="5" type="ORF">H9645_02085</name>
</gene>
<dbReference type="PROSITE" id="PS01039">
    <property type="entry name" value="SBP_BACTERIAL_3"/>
    <property type="match status" value="1"/>
</dbReference>
<proteinExistence type="inferred from homology"/>
<dbReference type="SMART" id="SM00052">
    <property type="entry name" value="EAL"/>
    <property type="match status" value="1"/>
</dbReference>
<keyword evidence="2 3" id="KW-0732">Signal</keyword>
<dbReference type="Gene3D" id="3.20.20.450">
    <property type="entry name" value="EAL domain"/>
    <property type="match status" value="1"/>
</dbReference>
<comment type="caution">
    <text evidence="5">The sequence shown here is derived from an EMBL/GenBank/DDBJ whole genome shotgun (WGS) entry which is preliminary data.</text>
</comment>
<keyword evidence="6" id="KW-1185">Reference proteome</keyword>
<dbReference type="PANTHER" id="PTHR33121">
    <property type="entry name" value="CYCLIC DI-GMP PHOSPHODIESTERASE PDEF"/>
    <property type="match status" value="1"/>
</dbReference>
<sequence length="595" mass="63687">MIMQGDGKGQGRGRPRWWWQVLLVLALGLHPALAPAADGASSTTGTLRLGGDANYPPYHFRNARGEADGFDIDLAQAVAADLGLDLVVELGDWAETLERLDRGELDAVPMFWSAERGRRFLFSEPILLRHHALFGHYETPAVASLDALAGGRVAVQDAGLAWEALRDLDRPDVSIVGLDNEGDTLQLVASGGADYALVPTGIGYDAIRRSDLHGLVALSPPLLERKYVYAIRRGRPDLVPLVNGALERLGRSGVQNELYVQWIGSPVMRGSGDAAADAAARTDWRTTDLAGAALLLAGLALLAWRRRPARPGPAVAATRGHGAPADAALVAGLREAIADGSLGFALQPRIDLRSGHWIGAELLARWEHPRLGTLDPDTFVPAAEQAGTIGEMTLYLVRHGLEHSRDWPDTGHPLHISINVSANDLADAQLVDAIIEASAGSRIGLMLEITETEVMREPEHVASALPRLRACGIRISVDDFGAGHSSLVNLRRLAPDELKIDRSFVQPLLESRSDQAIVRASIDLGHELGARVAAEGVEDDATRAWLLDAGCDAAQGFGIARPLPPGEFVALLRSCHGVKPASIPGEHFVNARLLQ</sequence>